<dbReference type="KEGG" id="pta:HPL003_26980"/>
<dbReference type="Gene3D" id="1.50.10.100">
    <property type="entry name" value="Chondroitin AC/alginate lyase"/>
    <property type="match status" value="1"/>
</dbReference>
<dbReference type="RefSeq" id="WP_014282788.1">
    <property type="nucleotide sequence ID" value="NC_016641.1"/>
</dbReference>
<keyword evidence="4" id="KW-0456">Lyase</keyword>
<dbReference type="Pfam" id="PF16889">
    <property type="entry name" value="Hepar_II_III_N"/>
    <property type="match status" value="1"/>
</dbReference>
<reference evidence="7 8" key="3">
    <citation type="journal article" date="2012" name="J. Bacteriol.">
        <title>Genome Sequence of Paenibacillus terrae HPL-003, a Xylanase-Producing Bacterium Isolated from Soil Found in Forest Residue.</title>
        <authorList>
            <person name="Shin S.H."/>
            <person name="Kim S."/>
            <person name="Kim J.Y."/>
            <person name="Song H.Y."/>
            <person name="Cho S.J."/>
            <person name="Kim D.R."/>
            <person name="Lee K.I."/>
            <person name="Lim H.K."/>
            <person name="Park N.J."/>
            <person name="Hwang I.T."/>
            <person name="Yang K.S."/>
        </authorList>
    </citation>
    <scope>NUCLEOTIDE SEQUENCE [LARGE SCALE GENOMIC DNA]</scope>
    <source>
        <strain evidence="7 8">HPL-003</strain>
    </source>
</reference>
<dbReference type="InterPro" id="IPR012480">
    <property type="entry name" value="Hepar_II_III_C"/>
</dbReference>
<dbReference type="InterPro" id="IPR031680">
    <property type="entry name" value="Hepar_II_III_N"/>
</dbReference>
<dbReference type="SUPFAM" id="SSF48230">
    <property type="entry name" value="Chondroitin AC/alginate lyase"/>
    <property type="match status" value="1"/>
</dbReference>
<dbReference type="eggNOG" id="COG5360">
    <property type="taxonomic scope" value="Bacteria"/>
</dbReference>
<dbReference type="STRING" id="985665.HPL003_26980"/>
<dbReference type="AlphaFoldDB" id="G7VRT9"/>
<feature type="domain" description="Heparinase II/III-like C-terminal" evidence="5">
    <location>
        <begin position="345"/>
        <end position="566"/>
    </location>
</feature>
<dbReference type="GO" id="GO:0042597">
    <property type="term" value="C:periplasmic space"/>
    <property type="evidence" value="ECO:0007669"/>
    <property type="project" value="UniProtKB-SubCell"/>
</dbReference>
<accession>G7VRT9</accession>
<evidence type="ECO:0000259" key="5">
    <source>
        <dbReference type="Pfam" id="PF07940"/>
    </source>
</evidence>
<dbReference type="Gene3D" id="2.70.98.70">
    <property type="match status" value="1"/>
</dbReference>
<evidence type="ECO:0000256" key="1">
    <source>
        <dbReference type="ARBA" id="ARBA00004418"/>
    </source>
</evidence>
<evidence type="ECO:0000259" key="6">
    <source>
        <dbReference type="Pfam" id="PF16889"/>
    </source>
</evidence>
<comment type="subcellular location">
    <subcellularLocation>
        <location evidence="1">Periplasm</location>
    </subcellularLocation>
</comment>
<dbReference type="OrthoDB" id="7335480at2"/>
<evidence type="ECO:0000313" key="7">
    <source>
        <dbReference type="EMBL" id="AET62108.1"/>
    </source>
</evidence>
<sequence length="646" mass="73765">MNDYYLSQLELRRTAAYYARHFPGEAEASIAIADHAVVNEFIVPYTHDLSRWVPLGDPVNWLHNPSKDPEFTWGINRHWHMPDLGKAYLMNGNPEYVSAFINHYRGWRKQNPVPVVPSYEEGVFFQKLGPWRLLETGLRVQSWISAYKYMEDSPLLTEPFHAEFLQGLEEHAEFLTRYLGSTEINHAIMHMQGLFMIATFYHWHPSAPYWRQLASERLELCLLHQVGPEGVQIELTTHYHNASIEMFGTPYLLGQLSGYPFSEWFGNQLRKMAVFTEALIRPDQQSTGVGDSDWVSNGRQRLTLLGAILEDDELICRGADSSESLWLLGAEKYERYMRLQAAYKPSTASRAFPQTGYYVMRDEQQYLFFDAAAMGGAHGHADALNLEWMWRQQLLFTDTGRYTYEEGEWRHYFKSTRAHNTITVDGEDQTPYVSTQQWGTPAAEAKTYRWESNSRYHFIDASHDGYTRLSDPVTHRRWVLLGSEVPIMLLADWLEAEAEEHELEQRFHLHPEAVVELLKGETGSLGASVVYPGSSVKLAIQWTTAGLAEERFTVSEQQGWVSKIYGSKAGTPVLQGQAAFSGKAGILTVCLPEDSTVNGETLRLTTCEIDPARQRVEVNYMYGATFGTVVIDSTTLEWRGMDDGQC</sequence>
<protein>
    <submittedName>
        <fullName evidence="7">Heparinase II/III family protein</fullName>
    </submittedName>
</protein>
<reference key="2">
    <citation type="submission" date="2011-11" db="EMBL/GenBank/DDBJ databases">
        <authorList>
            <person name="Shin S.H."/>
            <person name="Kim S."/>
            <person name="Kim J.Y."/>
        </authorList>
    </citation>
    <scope>NUCLEOTIDE SEQUENCE</scope>
    <source>
        <strain>HPL-003</strain>
    </source>
</reference>
<dbReference type="Pfam" id="PF07940">
    <property type="entry name" value="Hepar_II_III_C"/>
    <property type="match status" value="1"/>
</dbReference>
<keyword evidence="2" id="KW-0732">Signal</keyword>
<proteinExistence type="predicted"/>
<feature type="domain" description="Heparin-sulfate lyase N-terminal" evidence="6">
    <location>
        <begin position="27"/>
        <end position="295"/>
    </location>
</feature>
<evidence type="ECO:0000256" key="2">
    <source>
        <dbReference type="ARBA" id="ARBA00022729"/>
    </source>
</evidence>
<gene>
    <name evidence="7" type="ordered locus">HPL003_26980</name>
</gene>
<dbReference type="GO" id="GO:0016829">
    <property type="term" value="F:lyase activity"/>
    <property type="evidence" value="ECO:0007669"/>
    <property type="project" value="UniProtKB-KW"/>
</dbReference>
<dbReference type="InterPro" id="IPR008929">
    <property type="entry name" value="Chondroitin_lyas"/>
</dbReference>
<dbReference type="Proteomes" id="UP000005876">
    <property type="component" value="Chromosome"/>
</dbReference>
<dbReference type="PANTHER" id="PTHR39210">
    <property type="entry name" value="HEPARIN-SULFATE LYASE"/>
    <property type="match status" value="1"/>
</dbReference>
<evidence type="ECO:0000256" key="4">
    <source>
        <dbReference type="ARBA" id="ARBA00023239"/>
    </source>
</evidence>
<evidence type="ECO:0000313" key="8">
    <source>
        <dbReference type="Proteomes" id="UP000005876"/>
    </source>
</evidence>
<dbReference type="EMBL" id="CP003107">
    <property type="protein sequence ID" value="AET62108.1"/>
    <property type="molecule type" value="Genomic_DNA"/>
</dbReference>
<dbReference type="PANTHER" id="PTHR39210:SF1">
    <property type="entry name" value="HEPARIN-SULFATE LYASE"/>
    <property type="match status" value="1"/>
</dbReference>
<name>G7VRT9_PAETH</name>
<keyword evidence="3" id="KW-0574">Periplasm</keyword>
<dbReference type="HOGENOM" id="CLU_013047_0_0_9"/>
<organism evidence="7 8">
    <name type="scientific">Paenibacillus terrae (strain HPL-003)</name>
    <dbReference type="NCBI Taxonomy" id="985665"/>
    <lineage>
        <taxon>Bacteria</taxon>
        <taxon>Bacillati</taxon>
        <taxon>Bacillota</taxon>
        <taxon>Bacilli</taxon>
        <taxon>Bacillales</taxon>
        <taxon>Paenibacillaceae</taxon>
        <taxon>Paenibacillus</taxon>
    </lineage>
</organism>
<evidence type="ECO:0000256" key="3">
    <source>
        <dbReference type="ARBA" id="ARBA00022764"/>
    </source>
</evidence>
<reference evidence="8" key="1">
    <citation type="submission" date="2011-11" db="EMBL/GenBank/DDBJ databases">
        <title>Complete sequence of Paenibacillus terrae HPL-003.</title>
        <authorList>
            <person name="Shin S.H."/>
            <person name="Kim S."/>
            <person name="Kim J.Y."/>
        </authorList>
    </citation>
    <scope>NUCLEOTIDE SEQUENCE [LARGE SCALE GENOMIC DNA]</scope>
    <source>
        <strain evidence="8">HPL-003</strain>
    </source>
</reference>